<keyword evidence="1" id="KW-0812">Transmembrane</keyword>
<keyword evidence="1" id="KW-1133">Transmembrane helix</keyword>
<feature type="transmembrane region" description="Helical" evidence="1">
    <location>
        <begin position="44"/>
        <end position="69"/>
    </location>
</feature>
<keyword evidence="1" id="KW-0472">Membrane</keyword>
<proteinExistence type="predicted"/>
<feature type="transmembrane region" description="Helical" evidence="1">
    <location>
        <begin position="12"/>
        <end position="38"/>
    </location>
</feature>
<gene>
    <name evidence="2" type="ORF">CWE13_10440</name>
</gene>
<dbReference type="AlphaFoldDB" id="A0A432WQA6"/>
<dbReference type="EMBL" id="PIPP01000005">
    <property type="protein sequence ID" value="RUO35955.1"/>
    <property type="molecule type" value="Genomic_DNA"/>
</dbReference>
<protein>
    <submittedName>
        <fullName evidence="2">Uncharacterized protein</fullName>
    </submittedName>
</protein>
<accession>A0A432WQA6</accession>
<dbReference type="Proteomes" id="UP000286934">
    <property type="component" value="Unassembled WGS sequence"/>
</dbReference>
<evidence type="ECO:0000256" key="1">
    <source>
        <dbReference type="SAM" id="Phobius"/>
    </source>
</evidence>
<reference evidence="3" key="1">
    <citation type="journal article" date="2018" name="Front. Microbiol.">
        <title>Genome-Based Analysis Reveals the Taxonomy and Diversity of the Family Idiomarinaceae.</title>
        <authorList>
            <person name="Liu Y."/>
            <person name="Lai Q."/>
            <person name="Shao Z."/>
        </authorList>
    </citation>
    <scope>NUCLEOTIDE SEQUENCE [LARGE SCALE GENOMIC DNA]</scope>
    <source>
        <strain evidence="3">AIS</strain>
    </source>
</reference>
<name>A0A432WQA6_9GAMM</name>
<keyword evidence="3" id="KW-1185">Reference proteome</keyword>
<comment type="caution">
    <text evidence="2">The sequence shown here is derived from an EMBL/GenBank/DDBJ whole genome shotgun (WGS) entry which is preliminary data.</text>
</comment>
<sequence>MMKSNSILSKLIYTKALVLLTSAALLLLWIFDVVFSYFNFKTTFFEFIVIVIVFDLVWVIIFVPVDFFIHYKKLKK</sequence>
<evidence type="ECO:0000313" key="2">
    <source>
        <dbReference type="EMBL" id="RUO35955.1"/>
    </source>
</evidence>
<organism evidence="2 3">
    <name type="scientific">Aliidiomarina shirensis</name>
    <dbReference type="NCBI Taxonomy" id="1048642"/>
    <lineage>
        <taxon>Bacteria</taxon>
        <taxon>Pseudomonadati</taxon>
        <taxon>Pseudomonadota</taxon>
        <taxon>Gammaproteobacteria</taxon>
        <taxon>Alteromonadales</taxon>
        <taxon>Idiomarinaceae</taxon>
        <taxon>Aliidiomarina</taxon>
    </lineage>
</organism>
<evidence type="ECO:0000313" key="3">
    <source>
        <dbReference type="Proteomes" id="UP000286934"/>
    </source>
</evidence>